<feature type="compositionally biased region" description="Low complexity" evidence="1">
    <location>
        <begin position="196"/>
        <end position="207"/>
    </location>
</feature>
<name>A0A8I2YHX2_9AGAM</name>
<dbReference type="OrthoDB" id="2681006at2759"/>
<feature type="region of interest" description="Disordered" evidence="1">
    <location>
        <begin position="1"/>
        <end position="45"/>
    </location>
</feature>
<gene>
    <name evidence="2" type="ORF">JVT61DRAFT_7874</name>
</gene>
<feature type="region of interest" description="Disordered" evidence="1">
    <location>
        <begin position="275"/>
        <end position="363"/>
    </location>
</feature>
<dbReference type="Proteomes" id="UP000683000">
    <property type="component" value="Unassembled WGS sequence"/>
</dbReference>
<accession>A0A8I2YHX2</accession>
<feature type="region of interest" description="Disordered" evidence="1">
    <location>
        <begin position="142"/>
        <end position="235"/>
    </location>
</feature>
<reference evidence="2" key="1">
    <citation type="submission" date="2021-03" db="EMBL/GenBank/DDBJ databases">
        <title>Evolutionary innovations through gain and loss of genes in the ectomycorrhizal Boletales.</title>
        <authorList>
            <person name="Wu G."/>
            <person name="Miyauchi S."/>
            <person name="Morin E."/>
            <person name="Yang Z.-L."/>
            <person name="Xu J."/>
            <person name="Martin F.M."/>
        </authorList>
    </citation>
    <scope>NUCLEOTIDE SEQUENCE</scope>
    <source>
        <strain evidence="2">BR01</strain>
    </source>
</reference>
<feature type="compositionally biased region" description="Polar residues" evidence="1">
    <location>
        <begin position="142"/>
        <end position="177"/>
    </location>
</feature>
<dbReference type="EMBL" id="JAGFBS010000028">
    <property type="protein sequence ID" value="KAG6372401.1"/>
    <property type="molecule type" value="Genomic_DNA"/>
</dbReference>
<evidence type="ECO:0000256" key="1">
    <source>
        <dbReference type="SAM" id="MobiDB-lite"/>
    </source>
</evidence>
<organism evidence="2 3">
    <name type="scientific">Boletus reticuloceps</name>
    <dbReference type="NCBI Taxonomy" id="495285"/>
    <lineage>
        <taxon>Eukaryota</taxon>
        <taxon>Fungi</taxon>
        <taxon>Dikarya</taxon>
        <taxon>Basidiomycota</taxon>
        <taxon>Agaricomycotina</taxon>
        <taxon>Agaricomycetes</taxon>
        <taxon>Agaricomycetidae</taxon>
        <taxon>Boletales</taxon>
        <taxon>Boletineae</taxon>
        <taxon>Boletaceae</taxon>
        <taxon>Boletoideae</taxon>
        <taxon>Boletus</taxon>
    </lineage>
</organism>
<sequence length="363" mass="38552">MARASANKCTTLQGADEFDSAPQLNDPAPSSNIRKKAKMLPSNAGQACRLSRVNRGSGGQIAQLQNLEHIQTQTIARVTPMDVATANEPINPFALPSEPPKQKGHTGRKVLPFEMPTYISPISVPVSSNVLPGPTCQVSNPGSQYSFSVPSPAPGSTNSRGSSAVLPTSCGTSSVPSSALAAPTSHHDSVHNPLRSSSATSVSQSGSVAPMSRGFSAAPVSHGGAHTPSTITVPTSPVPLRALQIAHRSYNSQTRTLSRTFSIHDINAWSQAQQLSAPAPPPYNHHADEDGNTESDDDHDDITLQTTKFRSYHDPSIDEISPDEDERTAEAALHASGSPWNSYNMESQMEEHLHPHAPMLESE</sequence>
<feature type="compositionally biased region" description="Polar residues" evidence="1">
    <location>
        <begin position="338"/>
        <end position="347"/>
    </location>
</feature>
<evidence type="ECO:0000313" key="3">
    <source>
        <dbReference type="Proteomes" id="UP000683000"/>
    </source>
</evidence>
<proteinExistence type="predicted"/>
<feature type="compositionally biased region" description="Acidic residues" evidence="1">
    <location>
        <begin position="290"/>
        <end position="300"/>
    </location>
</feature>
<comment type="caution">
    <text evidence="2">The sequence shown here is derived from an EMBL/GenBank/DDBJ whole genome shotgun (WGS) entry which is preliminary data.</text>
</comment>
<dbReference type="AlphaFoldDB" id="A0A8I2YHX2"/>
<evidence type="ECO:0000313" key="2">
    <source>
        <dbReference type="EMBL" id="KAG6372401.1"/>
    </source>
</evidence>
<protein>
    <submittedName>
        <fullName evidence="2">Uncharacterized protein</fullName>
    </submittedName>
</protein>
<keyword evidence="3" id="KW-1185">Reference proteome</keyword>